<sequence length="75" mass="8006">MPASLFKRDMIPGRMNQLAVTIGKTGTFKGRCAEFCGVDHNRMVFYVAVVPGAEYDRFVGGRTRPAGLGAAGRAG</sequence>
<evidence type="ECO:0000256" key="2">
    <source>
        <dbReference type="ARBA" id="ARBA00007866"/>
    </source>
</evidence>
<name>A0A1C3PFY8_9ACTN</name>
<proteinExistence type="inferred from homology"/>
<gene>
    <name evidence="5" type="ORF">FDG2_5943</name>
</gene>
<dbReference type="InterPro" id="IPR008972">
    <property type="entry name" value="Cupredoxin"/>
</dbReference>
<dbReference type="AlphaFoldDB" id="A0A1C3PFY8"/>
<dbReference type="Pfam" id="PF00116">
    <property type="entry name" value="COX2"/>
    <property type="match status" value="1"/>
</dbReference>
<dbReference type="SUPFAM" id="SSF49503">
    <property type="entry name" value="Cupredoxins"/>
    <property type="match status" value="1"/>
</dbReference>
<comment type="subcellular location">
    <subcellularLocation>
        <location evidence="1">Membrane</location>
    </subcellularLocation>
</comment>
<dbReference type="GO" id="GO:0016020">
    <property type="term" value="C:membrane"/>
    <property type="evidence" value="ECO:0007669"/>
    <property type="project" value="UniProtKB-SubCell"/>
</dbReference>
<protein>
    <recommendedName>
        <fullName evidence="4">Cytochrome oxidase subunit II copper A binding domain-containing protein</fullName>
    </recommendedName>
</protein>
<comment type="similarity">
    <text evidence="2">Belongs to the cytochrome c oxidase subunit 2 family.</text>
</comment>
<dbReference type="GO" id="GO:0004129">
    <property type="term" value="F:cytochrome-c oxidase activity"/>
    <property type="evidence" value="ECO:0007669"/>
    <property type="project" value="InterPro"/>
</dbReference>
<dbReference type="PANTHER" id="PTHR22888">
    <property type="entry name" value="CYTOCHROME C OXIDASE, SUBUNIT II"/>
    <property type="match status" value="1"/>
</dbReference>
<evidence type="ECO:0000313" key="6">
    <source>
        <dbReference type="Proteomes" id="UP000199013"/>
    </source>
</evidence>
<dbReference type="InterPro" id="IPR045187">
    <property type="entry name" value="CcO_II"/>
</dbReference>
<keyword evidence="3" id="KW-0472">Membrane</keyword>
<evidence type="ECO:0000259" key="4">
    <source>
        <dbReference type="PROSITE" id="PS50857"/>
    </source>
</evidence>
<accession>A0A1C3PFY8</accession>
<keyword evidence="6" id="KW-1185">Reference proteome</keyword>
<dbReference type="GO" id="GO:0042773">
    <property type="term" value="P:ATP synthesis coupled electron transport"/>
    <property type="evidence" value="ECO:0007669"/>
    <property type="project" value="TreeGrafter"/>
</dbReference>
<organism evidence="5 6">
    <name type="scientific">Candidatus Protofrankia californiensis</name>
    <dbReference type="NCBI Taxonomy" id="1839754"/>
    <lineage>
        <taxon>Bacteria</taxon>
        <taxon>Bacillati</taxon>
        <taxon>Actinomycetota</taxon>
        <taxon>Actinomycetes</taxon>
        <taxon>Frankiales</taxon>
        <taxon>Frankiaceae</taxon>
        <taxon>Protofrankia</taxon>
    </lineage>
</organism>
<evidence type="ECO:0000256" key="1">
    <source>
        <dbReference type="ARBA" id="ARBA00004370"/>
    </source>
</evidence>
<feature type="domain" description="Cytochrome oxidase subunit II copper A binding" evidence="4">
    <location>
        <begin position="1"/>
        <end position="61"/>
    </location>
</feature>
<dbReference type="PANTHER" id="PTHR22888:SF9">
    <property type="entry name" value="CYTOCHROME C OXIDASE SUBUNIT 2"/>
    <property type="match status" value="1"/>
</dbReference>
<dbReference type="EMBL" id="FLUV01002458">
    <property type="protein sequence ID" value="SBW28747.1"/>
    <property type="molecule type" value="Genomic_DNA"/>
</dbReference>
<dbReference type="InterPro" id="IPR002429">
    <property type="entry name" value="CcO_II-like_C"/>
</dbReference>
<dbReference type="PROSITE" id="PS50857">
    <property type="entry name" value="COX2_CUA"/>
    <property type="match status" value="1"/>
</dbReference>
<dbReference type="Proteomes" id="UP000199013">
    <property type="component" value="Unassembled WGS sequence"/>
</dbReference>
<evidence type="ECO:0000256" key="3">
    <source>
        <dbReference type="ARBA" id="ARBA00023136"/>
    </source>
</evidence>
<dbReference type="Gene3D" id="2.60.40.420">
    <property type="entry name" value="Cupredoxins - blue copper proteins"/>
    <property type="match status" value="1"/>
</dbReference>
<reference evidence="6" key="1">
    <citation type="submission" date="2016-02" db="EMBL/GenBank/DDBJ databases">
        <authorList>
            <person name="Wibberg D."/>
        </authorList>
    </citation>
    <scope>NUCLEOTIDE SEQUENCE [LARGE SCALE GENOMIC DNA]</scope>
</reference>
<dbReference type="GO" id="GO:0005507">
    <property type="term" value="F:copper ion binding"/>
    <property type="evidence" value="ECO:0007669"/>
    <property type="project" value="InterPro"/>
</dbReference>
<evidence type="ECO:0000313" key="5">
    <source>
        <dbReference type="EMBL" id="SBW28747.1"/>
    </source>
</evidence>